<keyword evidence="1" id="KW-0418">Kinase</keyword>
<sequence>MNKIMKVHFHRCNISKLIHEINQPLTAIKAYLGGCELRLQKNDLSAEQMINAVQKINKHTELLQHKISSMQELIAQENPVDTQSIDALIAEIIFLYSYEMEHYNIELILNLQDHTPALLMDKFPIKHVLFRILKKCITTVEKNKIQNSKLEIQTTVQKDTIKIIIISNCFMEENDLEKELTYCRTFFNVDNGTLSADLLTDGICFQIMIYH</sequence>
<proteinExistence type="predicted"/>
<keyword evidence="2" id="KW-1185">Reference proteome</keyword>
<dbReference type="Proteomes" id="UP000254554">
    <property type="component" value="Unassembled WGS sequence"/>
</dbReference>
<evidence type="ECO:0000313" key="1">
    <source>
        <dbReference type="EMBL" id="STO20650.1"/>
    </source>
</evidence>
<reference evidence="1 2" key="1">
    <citation type="submission" date="2018-06" db="EMBL/GenBank/DDBJ databases">
        <authorList>
            <consortium name="Pathogen Informatics"/>
            <person name="Doyle S."/>
        </authorList>
    </citation>
    <scope>NUCLEOTIDE SEQUENCE [LARGE SCALE GENOMIC DNA]</scope>
    <source>
        <strain evidence="1 2">NCTC11370</strain>
    </source>
</reference>
<evidence type="ECO:0000313" key="2">
    <source>
        <dbReference type="Proteomes" id="UP000254554"/>
    </source>
</evidence>
<dbReference type="Gene3D" id="3.30.565.10">
    <property type="entry name" value="Histidine kinase-like ATPase, C-terminal domain"/>
    <property type="match status" value="1"/>
</dbReference>
<dbReference type="GO" id="GO:0016301">
    <property type="term" value="F:kinase activity"/>
    <property type="evidence" value="ECO:0007669"/>
    <property type="project" value="UniProtKB-KW"/>
</dbReference>
<dbReference type="STRING" id="1094715.GCA_000236165_01712"/>
<dbReference type="RefSeq" id="WP_035748880.1">
    <property type="nucleotide sequence ID" value="NZ_JAPHOS010000001.1"/>
</dbReference>
<dbReference type="OrthoDB" id="5635875at2"/>
<accession>A0A377G855</accession>
<gene>
    <name evidence="1" type="ORF">NCTC11370_00709</name>
</gene>
<dbReference type="AlphaFoldDB" id="A0A377G855"/>
<dbReference type="InterPro" id="IPR036890">
    <property type="entry name" value="HATPase_C_sf"/>
</dbReference>
<name>A0A377G855_9GAMM</name>
<dbReference type="EMBL" id="UGGT01000001">
    <property type="protein sequence ID" value="STO20650.1"/>
    <property type="molecule type" value="Genomic_DNA"/>
</dbReference>
<keyword evidence="1" id="KW-0808">Transferase</keyword>
<protein>
    <submittedName>
        <fullName evidence="1">Sensory histidine kinase AtoS</fullName>
    </submittedName>
</protein>
<dbReference type="SUPFAM" id="SSF55874">
    <property type="entry name" value="ATPase domain of HSP90 chaperone/DNA topoisomerase II/histidine kinase"/>
    <property type="match status" value="1"/>
</dbReference>
<dbReference type="Gene3D" id="1.10.287.130">
    <property type="match status" value="1"/>
</dbReference>
<organism evidence="1 2">
    <name type="scientific">Fluoribacter dumoffii</name>
    <dbReference type="NCBI Taxonomy" id="463"/>
    <lineage>
        <taxon>Bacteria</taxon>
        <taxon>Pseudomonadati</taxon>
        <taxon>Pseudomonadota</taxon>
        <taxon>Gammaproteobacteria</taxon>
        <taxon>Legionellales</taxon>
        <taxon>Legionellaceae</taxon>
        <taxon>Fluoribacter</taxon>
    </lineage>
</organism>
<dbReference type="GeneID" id="93292669"/>